<dbReference type="AlphaFoldDB" id="F8K392"/>
<organism evidence="2 3">
    <name type="scientific">Streptantibioticus cattleyicolor (strain ATCC 35852 / DSM 46488 / JCM 4925 / NBRC 14057 / NRRL 8057)</name>
    <name type="common">Streptomyces cattleya</name>
    <dbReference type="NCBI Taxonomy" id="1003195"/>
    <lineage>
        <taxon>Bacteria</taxon>
        <taxon>Bacillati</taxon>
        <taxon>Actinomycetota</taxon>
        <taxon>Actinomycetes</taxon>
        <taxon>Kitasatosporales</taxon>
        <taxon>Streptomycetaceae</taxon>
        <taxon>Streptantibioticus</taxon>
    </lineage>
</organism>
<keyword evidence="3" id="KW-1185">Reference proteome</keyword>
<accession>G8WZ67</accession>
<dbReference type="PATRIC" id="fig|1003195.11.peg.3023"/>
<dbReference type="OrthoDB" id="4562195at2"/>
<proteinExistence type="predicted"/>
<name>F8K392_STREN</name>
<dbReference type="HOGENOM" id="CLU_131550_0_1_11"/>
<dbReference type="RefSeq" id="WP_014142200.1">
    <property type="nucleotide sequence ID" value="NC_016111.1"/>
</dbReference>
<evidence type="ECO:0000313" key="2">
    <source>
        <dbReference type="EMBL" id="AEW93816.1"/>
    </source>
</evidence>
<dbReference type="STRING" id="1003195.SCATT_14450"/>
<reference evidence="3" key="1">
    <citation type="submission" date="2011-12" db="EMBL/GenBank/DDBJ databases">
        <title>Complete genome sequence of Streptomyces cattleya strain DSM 46488.</title>
        <authorList>
            <person name="Ou H.-Y."/>
            <person name="Li P."/>
            <person name="Zhao C."/>
            <person name="O'Hagan D."/>
            <person name="Deng Z."/>
        </authorList>
    </citation>
    <scope>NUCLEOTIDE SEQUENCE [LARGE SCALE GENOMIC DNA]</scope>
    <source>
        <strain evidence="3">ATCC 35852 / DSM 46488 / JCM 4925 / NBRC 14057 / NRRL 8057</strain>
    </source>
</reference>
<accession>F8K392</accession>
<dbReference type="InterPro" id="IPR007278">
    <property type="entry name" value="DUF397"/>
</dbReference>
<evidence type="ECO:0000259" key="1">
    <source>
        <dbReference type="Pfam" id="PF04149"/>
    </source>
</evidence>
<feature type="domain" description="DUF397" evidence="1">
    <location>
        <begin position="26"/>
        <end position="76"/>
    </location>
</feature>
<sequence length="81" mass="8673">MSDSLQWFKSSYSDSSGGNCIEVAYDWRKSSYSDSSGGDCVEVAIHPHTVHVRDSKDPDGPALAFPASAWAAFVEFAAAQA</sequence>
<dbReference type="Pfam" id="PF04149">
    <property type="entry name" value="DUF397"/>
    <property type="match status" value="2"/>
</dbReference>
<dbReference type="KEGG" id="sct:SCAT_1442"/>
<dbReference type="Proteomes" id="UP000007842">
    <property type="component" value="Chromosome"/>
</dbReference>
<dbReference type="KEGG" id="scy:SCATT_14450"/>
<protein>
    <recommendedName>
        <fullName evidence="1">DUF397 domain-containing protein</fullName>
    </recommendedName>
</protein>
<dbReference type="eggNOG" id="ENOG5033NX9">
    <property type="taxonomic scope" value="Bacteria"/>
</dbReference>
<feature type="domain" description="DUF397" evidence="1">
    <location>
        <begin position="5"/>
        <end position="24"/>
    </location>
</feature>
<evidence type="ECO:0000313" key="3">
    <source>
        <dbReference type="Proteomes" id="UP000007842"/>
    </source>
</evidence>
<gene>
    <name evidence="2" type="ordered locus">SCATT_14450</name>
</gene>
<dbReference type="EMBL" id="CP003219">
    <property type="protein sequence ID" value="AEW93816.1"/>
    <property type="molecule type" value="Genomic_DNA"/>
</dbReference>